<dbReference type="SMART" id="SM00738">
    <property type="entry name" value="NGN"/>
    <property type="match status" value="1"/>
</dbReference>
<dbReference type="GO" id="GO:0006353">
    <property type="term" value="P:DNA-templated transcription termination"/>
    <property type="evidence" value="ECO:0007669"/>
    <property type="project" value="UniProtKB-UniRule"/>
</dbReference>
<dbReference type="KEGG" id="ccho:CCHOA_10330"/>
<dbReference type="InterPro" id="IPR008991">
    <property type="entry name" value="Translation_prot_SH3-like_sf"/>
</dbReference>
<gene>
    <name evidence="5" type="primary">nusG</name>
    <name evidence="9" type="ORF">CCHOA_10330</name>
</gene>
<dbReference type="PRINTS" id="PR00338">
    <property type="entry name" value="NUSGTNSCPFCT"/>
</dbReference>
<evidence type="ECO:0000259" key="8">
    <source>
        <dbReference type="SMART" id="SM00738"/>
    </source>
</evidence>
<dbReference type="SUPFAM" id="SSF82679">
    <property type="entry name" value="N-utilization substance G protein NusG, N-terminal domain"/>
    <property type="match status" value="1"/>
</dbReference>
<reference evidence="9 10" key="1">
    <citation type="submission" date="2018-11" db="EMBL/GenBank/DDBJ databases">
        <authorList>
            <person name="Kleinhagauer T."/>
            <person name="Glaeser S.P."/>
            <person name="Spergser J."/>
            <person name="Ruckert C."/>
            <person name="Kaempfer P."/>
            <person name="Busse H.-J."/>
        </authorList>
    </citation>
    <scope>NUCLEOTIDE SEQUENCE [LARGE SCALE GENOMIC DNA]</scope>
    <source>
        <strain evidence="9 10">200CH</strain>
    </source>
</reference>
<dbReference type="InterPro" id="IPR006645">
    <property type="entry name" value="NGN-like_dom"/>
</dbReference>
<dbReference type="CDD" id="cd09891">
    <property type="entry name" value="NGN_Bact_1"/>
    <property type="match status" value="1"/>
</dbReference>
<dbReference type="GO" id="GO:0032784">
    <property type="term" value="P:regulation of DNA-templated transcription elongation"/>
    <property type="evidence" value="ECO:0007669"/>
    <property type="project" value="InterPro"/>
</dbReference>
<dbReference type="InterPro" id="IPR036735">
    <property type="entry name" value="NGN_dom_sf"/>
</dbReference>
<dbReference type="RefSeq" id="WP_123931122.1">
    <property type="nucleotide sequence ID" value="NZ_CP033896.1"/>
</dbReference>
<accession>A0A3G6J968</accession>
<dbReference type="OrthoDB" id="9809075at2"/>
<name>A0A3G6J968_9CORY</name>
<evidence type="ECO:0000256" key="3">
    <source>
        <dbReference type="ARBA" id="ARBA00023015"/>
    </source>
</evidence>
<dbReference type="GO" id="GO:0005829">
    <property type="term" value="C:cytosol"/>
    <property type="evidence" value="ECO:0007669"/>
    <property type="project" value="UniProtKB-ARBA"/>
</dbReference>
<dbReference type="InterPro" id="IPR014722">
    <property type="entry name" value="Rib_uL2_dom2"/>
</dbReference>
<evidence type="ECO:0000256" key="2">
    <source>
        <dbReference type="ARBA" id="ARBA00022814"/>
    </source>
</evidence>
<dbReference type="PANTHER" id="PTHR30265">
    <property type="entry name" value="RHO-INTERACTING TRANSCRIPTION TERMINATION FACTOR NUSG"/>
    <property type="match status" value="1"/>
</dbReference>
<dbReference type="GO" id="GO:0006354">
    <property type="term" value="P:DNA-templated transcription elongation"/>
    <property type="evidence" value="ECO:0007669"/>
    <property type="project" value="UniProtKB-UniRule"/>
</dbReference>
<dbReference type="Proteomes" id="UP000269019">
    <property type="component" value="Chromosome"/>
</dbReference>
<dbReference type="Pfam" id="PF02357">
    <property type="entry name" value="NusG"/>
    <property type="match status" value="1"/>
</dbReference>
<keyword evidence="4 5" id="KW-0804">Transcription</keyword>
<keyword evidence="2 5" id="KW-0889">Transcription antitermination</keyword>
<dbReference type="AlphaFoldDB" id="A0A3G6J968"/>
<dbReference type="InterPro" id="IPR047050">
    <property type="entry name" value="NGN"/>
</dbReference>
<dbReference type="EMBL" id="CP033896">
    <property type="protein sequence ID" value="AZA14449.1"/>
    <property type="molecule type" value="Genomic_DNA"/>
</dbReference>
<dbReference type="InterPro" id="IPR001062">
    <property type="entry name" value="Transcrpt_antiterm_NusG"/>
</dbReference>
<evidence type="ECO:0000313" key="9">
    <source>
        <dbReference type="EMBL" id="AZA14449.1"/>
    </source>
</evidence>
<keyword evidence="3 5" id="KW-0805">Transcription regulation</keyword>
<evidence type="ECO:0000256" key="5">
    <source>
        <dbReference type="HAMAP-Rule" id="MF_00948"/>
    </source>
</evidence>
<proteinExistence type="inferred from homology"/>
<dbReference type="CDD" id="cd06091">
    <property type="entry name" value="KOW_NusG"/>
    <property type="match status" value="1"/>
</dbReference>
<dbReference type="PANTHER" id="PTHR30265:SF2">
    <property type="entry name" value="TRANSCRIPTION TERMINATION_ANTITERMINATION PROTEIN NUSG"/>
    <property type="match status" value="1"/>
</dbReference>
<dbReference type="NCBIfam" id="TIGR00922">
    <property type="entry name" value="nusG"/>
    <property type="match status" value="1"/>
</dbReference>
<comment type="function">
    <text evidence="5 7">Participates in transcription elongation, termination and antitermination.</text>
</comment>
<dbReference type="GO" id="GO:0031564">
    <property type="term" value="P:transcription antitermination"/>
    <property type="evidence" value="ECO:0007669"/>
    <property type="project" value="UniProtKB-UniRule"/>
</dbReference>
<dbReference type="Gene3D" id="2.30.30.30">
    <property type="match status" value="1"/>
</dbReference>
<evidence type="ECO:0000313" key="10">
    <source>
        <dbReference type="Proteomes" id="UP000269019"/>
    </source>
</evidence>
<keyword evidence="10" id="KW-1185">Reference proteome</keyword>
<dbReference type="PROSITE" id="PS01014">
    <property type="entry name" value="NUSG"/>
    <property type="match status" value="1"/>
</dbReference>
<dbReference type="InterPro" id="IPR015869">
    <property type="entry name" value="Transcrpt_antiterm_NusG_bac_CS"/>
</dbReference>
<evidence type="ECO:0000256" key="6">
    <source>
        <dbReference type="NCBIfam" id="TIGR00922"/>
    </source>
</evidence>
<dbReference type="InterPro" id="IPR043425">
    <property type="entry name" value="NusG-like"/>
</dbReference>
<sequence>MSDDKSLDLTANDVEVTVDEQSVQDADVAIAAADHPEVEAAQEVADEFAAIDAGEAVDTEVESAPASEDEVSKAAAALGDTEGSDEDKAMEEYKTRLRAFMRELRRLPGKWYIIQCYSGYENKVKTNLDMRVQTLEVEDSIYDVVVPIEEVMELKDGKRKLVKRKLLPGYVLVRMEINDRSWSVVRDTPGVTSFVGNEGHPTPVKARDVAKFLMPQETPAQEGEEAAATPVNKSGEQVVAQPTVSNRAPVQVDFEVGEAVTILDGAFATVPATISEIDPATGKLRVLVSIFGRETPVDLNFDQVEKIN</sequence>
<dbReference type="Gene3D" id="3.30.70.940">
    <property type="entry name" value="NusG, N-terminal domain"/>
    <property type="match status" value="1"/>
</dbReference>
<dbReference type="SUPFAM" id="SSF50104">
    <property type="entry name" value="Translation proteins SH3-like domain"/>
    <property type="match status" value="1"/>
</dbReference>
<evidence type="ECO:0000256" key="4">
    <source>
        <dbReference type="ARBA" id="ARBA00023163"/>
    </source>
</evidence>
<evidence type="ECO:0000256" key="7">
    <source>
        <dbReference type="RuleBase" id="RU000538"/>
    </source>
</evidence>
<protein>
    <recommendedName>
        <fullName evidence="5 6">Transcription termination/antitermination protein NusG</fullName>
    </recommendedName>
</protein>
<dbReference type="FunFam" id="2.30.30.30:FF:000002">
    <property type="entry name" value="Transcription termination/antitermination factor NusG"/>
    <property type="match status" value="1"/>
</dbReference>
<comment type="similarity">
    <text evidence="5 7">Belongs to the NusG family.</text>
</comment>
<evidence type="ECO:0000256" key="1">
    <source>
        <dbReference type="ARBA" id="ARBA00022472"/>
    </source>
</evidence>
<feature type="domain" description="NusG-like N-terminal" evidence="8">
    <location>
        <begin position="108"/>
        <end position="216"/>
    </location>
</feature>
<dbReference type="HAMAP" id="MF_00948">
    <property type="entry name" value="NusG"/>
    <property type="match status" value="1"/>
</dbReference>
<keyword evidence="1 5" id="KW-0806">Transcription termination</keyword>
<organism evidence="9 10">
    <name type="scientific">Corynebacterium choanae</name>
    <dbReference type="NCBI Taxonomy" id="1862358"/>
    <lineage>
        <taxon>Bacteria</taxon>
        <taxon>Bacillati</taxon>
        <taxon>Actinomycetota</taxon>
        <taxon>Actinomycetes</taxon>
        <taxon>Mycobacteriales</taxon>
        <taxon>Corynebacteriaceae</taxon>
        <taxon>Corynebacterium</taxon>
    </lineage>
</organism>